<dbReference type="PANTHER" id="PTHR43404">
    <property type="entry name" value="LIPOPOLYSACCHARIDE CHOLINEPHOSPHOTRANSFERASE LICD"/>
    <property type="match status" value="1"/>
</dbReference>
<sequence>MAVYNEKDNSMLRQLQMYELNLLKTFAGICEKHHLKYYMIGGTMLGAIRHQGFIPWDDDVDIGMPREDYKKFMEIVETEIPSYMVFLNYKKDKEYLRYFSRLVDRRVEIYNDSNTDTLVENAWIDIFPLDGTPDNKLRRWLFFTRLSAVRTMYHFSCFEKMVNLMRPGRPLYQRIIIKIGQKTKLGRNMDSKKILDRLDRKLQKFSFEDSKYVMNFFGAYVYKEILPREWFGDHARYQFEDIMLSGPAQYDPYLKQFYGEYQIPPSDEHKDKHTITKIELKNEVE</sequence>
<protein>
    <submittedName>
        <fullName evidence="2">LicD family protein</fullName>
    </submittedName>
</protein>
<dbReference type="EMBL" id="DXCH01000162">
    <property type="protein sequence ID" value="HIZ07423.1"/>
    <property type="molecule type" value="Genomic_DNA"/>
</dbReference>
<gene>
    <name evidence="2" type="ORF">IAA08_05760</name>
</gene>
<dbReference type="AlphaFoldDB" id="A0A9D2IGF0"/>
<dbReference type="Pfam" id="PF04991">
    <property type="entry name" value="LicD"/>
    <property type="match status" value="1"/>
</dbReference>
<dbReference type="Proteomes" id="UP000824024">
    <property type="component" value="Unassembled WGS sequence"/>
</dbReference>
<evidence type="ECO:0000313" key="3">
    <source>
        <dbReference type="Proteomes" id="UP000824024"/>
    </source>
</evidence>
<proteinExistence type="predicted"/>
<dbReference type="GO" id="GO:0009100">
    <property type="term" value="P:glycoprotein metabolic process"/>
    <property type="evidence" value="ECO:0007669"/>
    <property type="project" value="UniProtKB-ARBA"/>
</dbReference>
<accession>A0A9D2IGF0</accession>
<organism evidence="2 3">
    <name type="scientific">Candidatus Eubacterium avistercoris</name>
    <dbReference type="NCBI Taxonomy" id="2838567"/>
    <lineage>
        <taxon>Bacteria</taxon>
        <taxon>Bacillati</taxon>
        <taxon>Bacillota</taxon>
        <taxon>Clostridia</taxon>
        <taxon>Eubacteriales</taxon>
        <taxon>Eubacteriaceae</taxon>
        <taxon>Eubacterium</taxon>
    </lineage>
</organism>
<dbReference type="InterPro" id="IPR052942">
    <property type="entry name" value="LPS_cholinephosphotransferase"/>
</dbReference>
<evidence type="ECO:0000259" key="1">
    <source>
        <dbReference type="Pfam" id="PF04991"/>
    </source>
</evidence>
<dbReference type="InterPro" id="IPR007074">
    <property type="entry name" value="LicD/FKTN/FKRP_NTP_transf"/>
</dbReference>
<comment type="caution">
    <text evidence="2">The sequence shown here is derived from an EMBL/GenBank/DDBJ whole genome shotgun (WGS) entry which is preliminary data.</text>
</comment>
<name>A0A9D2IGF0_9FIRM</name>
<reference evidence="2" key="1">
    <citation type="journal article" date="2021" name="PeerJ">
        <title>Extensive microbial diversity within the chicken gut microbiome revealed by metagenomics and culture.</title>
        <authorList>
            <person name="Gilroy R."/>
            <person name="Ravi A."/>
            <person name="Getino M."/>
            <person name="Pursley I."/>
            <person name="Horton D.L."/>
            <person name="Alikhan N.F."/>
            <person name="Baker D."/>
            <person name="Gharbi K."/>
            <person name="Hall N."/>
            <person name="Watson M."/>
            <person name="Adriaenssens E.M."/>
            <person name="Foster-Nyarko E."/>
            <person name="Jarju S."/>
            <person name="Secka A."/>
            <person name="Antonio M."/>
            <person name="Oren A."/>
            <person name="Chaudhuri R.R."/>
            <person name="La Ragione R."/>
            <person name="Hildebrand F."/>
            <person name="Pallen M.J."/>
        </authorList>
    </citation>
    <scope>NUCLEOTIDE SEQUENCE</scope>
    <source>
        <strain evidence="2">CHK192-9172</strain>
    </source>
</reference>
<reference evidence="2" key="2">
    <citation type="submission" date="2021-04" db="EMBL/GenBank/DDBJ databases">
        <authorList>
            <person name="Gilroy R."/>
        </authorList>
    </citation>
    <scope>NUCLEOTIDE SEQUENCE</scope>
    <source>
        <strain evidence="2">CHK192-9172</strain>
    </source>
</reference>
<dbReference type="PANTHER" id="PTHR43404:SF2">
    <property type="entry name" value="LIPOPOLYSACCHARIDE CHOLINEPHOSPHOTRANSFERASE LICD"/>
    <property type="match status" value="1"/>
</dbReference>
<feature type="domain" description="LicD/FKTN/FKRP nucleotidyltransferase" evidence="1">
    <location>
        <begin position="30"/>
        <end position="259"/>
    </location>
</feature>
<evidence type="ECO:0000313" key="2">
    <source>
        <dbReference type="EMBL" id="HIZ07423.1"/>
    </source>
</evidence>